<dbReference type="OrthoDB" id="5362512at2759"/>
<evidence type="ECO:0000259" key="2">
    <source>
        <dbReference type="Pfam" id="PF06985"/>
    </source>
</evidence>
<gene>
    <name evidence="3" type="ORF">MMYC01_209285</name>
</gene>
<dbReference type="Proteomes" id="UP000078237">
    <property type="component" value="Unassembled WGS sequence"/>
</dbReference>
<protein>
    <recommendedName>
        <fullName evidence="2">Heterokaryon incompatibility domain-containing protein</fullName>
    </recommendedName>
</protein>
<organism evidence="3 4">
    <name type="scientific">Madurella mycetomatis</name>
    <dbReference type="NCBI Taxonomy" id="100816"/>
    <lineage>
        <taxon>Eukaryota</taxon>
        <taxon>Fungi</taxon>
        <taxon>Dikarya</taxon>
        <taxon>Ascomycota</taxon>
        <taxon>Pezizomycotina</taxon>
        <taxon>Sordariomycetes</taxon>
        <taxon>Sordariomycetidae</taxon>
        <taxon>Sordariales</taxon>
        <taxon>Sordariales incertae sedis</taxon>
        <taxon>Madurella</taxon>
    </lineage>
</organism>
<dbReference type="PANTHER" id="PTHR33112">
    <property type="entry name" value="DOMAIN PROTEIN, PUTATIVE-RELATED"/>
    <property type="match status" value="1"/>
</dbReference>
<dbReference type="AlphaFoldDB" id="A0A175VTC1"/>
<dbReference type="VEuPathDB" id="FungiDB:MMYC01_209285"/>
<evidence type="ECO:0000313" key="3">
    <source>
        <dbReference type="EMBL" id="KXX74758.1"/>
    </source>
</evidence>
<name>A0A175VTC1_9PEZI</name>
<comment type="caution">
    <text evidence="3">The sequence shown here is derived from an EMBL/GenBank/DDBJ whole genome shotgun (WGS) entry which is preliminary data.</text>
</comment>
<sequence length="817" mass="91684">MAFKYIPDRAGLEDDLVAKFSASLAPFLNDVVKSMGIAGPDDPNAAMFAIPPSSVSNDLKVTERPLCAKCSNLNDEALHSEEGFMHSQSLEDLCGSAKSCALCNLMRLKLWEEMVWSRESCGDSPNASFTDAQLAEGLRKLAAERGGVWPEAAPILLMSEGSDSSGYEHIMLFTFVAFLEPRGESSHTYNLWYKGFTLGKLLLHEDKADSARPLLSRGDERSTLQRMRKWLDASDADLAAWSKRLTDTKLPTRVLDLQLIGNKSDAVQNSDLRLLETKGISGRYATLSYCWGGYTDCMTLKSNLEERCSRIRYNELPILFQQAITVTRELGIQYLWIDALCIVQDDAEDWKSEAARMADIYWNGACRLAVTHCQNPTESFFPPKEIVASVRVPNLEAKEDCTNTRQHSSPASSDGDMEEEDDDDDDDGGPSSSRSNEKRHGQESMVEQGEVNSALDSFDDLFRRALAEVGAKYDSKREEPPKTNKVFFSLPKSYERDIDGGHLNSRGWVLQERLLSPRTIHFTTNYMYFEDQDDICGEDWVRRQFTWLSCVKKRSKSSRSLLFPEDSIRGFESNFAKRPTSGRAAELLMQRSLFAQTNYRHASDSSDSWLTIAKSYNGCNFTHTTDKLVAIAGLVKRKKTTPGSQYAGSKNFFGLWEKTLHIDLAWFAAGPQRLARLDNLKLPSWTWMAYAGPITFTKDRRNRRDPRTVTIAPKSEVHLVSTDTPDLPDITEPLPLKAGVAFKVATRLRNLTSATTASEFKLPASWNSREELAAALPYIRFDPRTSTIPILLSQFSGAQPVFDQNDTLNAPLVMYVD</sequence>
<evidence type="ECO:0000313" key="4">
    <source>
        <dbReference type="Proteomes" id="UP000078237"/>
    </source>
</evidence>
<reference evidence="3 4" key="1">
    <citation type="journal article" date="2016" name="Genome Announc.">
        <title>Genome Sequence of Madurella mycetomatis mm55, Isolated from a Human Mycetoma Case in Sudan.</title>
        <authorList>
            <person name="Smit S."/>
            <person name="Derks M.F."/>
            <person name="Bervoets S."/>
            <person name="Fahal A."/>
            <person name="van Leeuwen W."/>
            <person name="van Belkum A."/>
            <person name="van de Sande W.W."/>
        </authorList>
    </citation>
    <scope>NUCLEOTIDE SEQUENCE [LARGE SCALE GENOMIC DNA]</scope>
    <source>
        <strain evidence="4">mm55</strain>
    </source>
</reference>
<feature type="compositionally biased region" description="Acidic residues" evidence="1">
    <location>
        <begin position="415"/>
        <end position="428"/>
    </location>
</feature>
<evidence type="ECO:0000256" key="1">
    <source>
        <dbReference type="SAM" id="MobiDB-lite"/>
    </source>
</evidence>
<feature type="region of interest" description="Disordered" evidence="1">
    <location>
        <begin position="397"/>
        <end position="450"/>
    </location>
</feature>
<feature type="domain" description="Heterokaryon incompatibility" evidence="2">
    <location>
        <begin position="284"/>
        <end position="512"/>
    </location>
</feature>
<dbReference type="EMBL" id="LCTW02000322">
    <property type="protein sequence ID" value="KXX74758.1"/>
    <property type="molecule type" value="Genomic_DNA"/>
</dbReference>
<dbReference type="PANTHER" id="PTHR33112:SF10">
    <property type="entry name" value="TOL"/>
    <property type="match status" value="1"/>
</dbReference>
<dbReference type="Pfam" id="PF06985">
    <property type="entry name" value="HET"/>
    <property type="match status" value="1"/>
</dbReference>
<keyword evidence="4" id="KW-1185">Reference proteome</keyword>
<proteinExistence type="predicted"/>
<dbReference type="InterPro" id="IPR010730">
    <property type="entry name" value="HET"/>
</dbReference>
<accession>A0A175VTC1</accession>